<evidence type="ECO:0000259" key="3">
    <source>
        <dbReference type="PROSITE" id="PS51186"/>
    </source>
</evidence>
<dbReference type="CDD" id="cd04301">
    <property type="entry name" value="NAT_SF"/>
    <property type="match status" value="1"/>
</dbReference>
<dbReference type="PANTHER" id="PTHR43877">
    <property type="entry name" value="AMINOALKYLPHOSPHONATE N-ACETYLTRANSFERASE-RELATED-RELATED"/>
    <property type="match status" value="1"/>
</dbReference>
<proteinExistence type="predicted"/>
<dbReference type="Pfam" id="PF00583">
    <property type="entry name" value="Acetyltransf_1"/>
    <property type="match status" value="1"/>
</dbReference>
<keyword evidence="5" id="KW-1185">Reference proteome</keyword>
<dbReference type="EMBL" id="JAPWGW010000002">
    <property type="protein sequence ID" value="MCZ4298063.1"/>
    <property type="molecule type" value="Genomic_DNA"/>
</dbReference>
<feature type="domain" description="N-acetyltransferase" evidence="3">
    <location>
        <begin position="2"/>
        <end position="155"/>
    </location>
</feature>
<dbReference type="RefSeq" id="WP_269402180.1">
    <property type="nucleotide sequence ID" value="NZ_JAPWGW010000002.1"/>
</dbReference>
<comment type="caution">
    <text evidence="4">The sequence shown here is derived from an EMBL/GenBank/DDBJ whole genome shotgun (WGS) entry which is preliminary data.</text>
</comment>
<evidence type="ECO:0000313" key="5">
    <source>
        <dbReference type="Proteomes" id="UP001083770"/>
    </source>
</evidence>
<dbReference type="PROSITE" id="PS51186">
    <property type="entry name" value="GNAT"/>
    <property type="match status" value="1"/>
</dbReference>
<keyword evidence="1" id="KW-0808">Transferase</keyword>
<gene>
    <name evidence="4" type="ORF">O4G74_08340</name>
</gene>
<keyword evidence="2" id="KW-0012">Acyltransferase</keyword>
<organism evidence="4 5">
    <name type="scientific">Henriciella marina</name>
    <dbReference type="NCBI Taxonomy" id="453851"/>
    <lineage>
        <taxon>Bacteria</taxon>
        <taxon>Pseudomonadati</taxon>
        <taxon>Pseudomonadota</taxon>
        <taxon>Alphaproteobacteria</taxon>
        <taxon>Hyphomonadales</taxon>
        <taxon>Hyphomonadaceae</taxon>
        <taxon>Henriciella</taxon>
    </lineage>
</organism>
<evidence type="ECO:0000256" key="1">
    <source>
        <dbReference type="ARBA" id="ARBA00022679"/>
    </source>
</evidence>
<protein>
    <submittedName>
        <fullName evidence="4">GNAT family N-acetyltransferase</fullName>
    </submittedName>
</protein>
<accession>A0ABT4LUK5</accession>
<evidence type="ECO:0000313" key="4">
    <source>
        <dbReference type="EMBL" id="MCZ4298063.1"/>
    </source>
</evidence>
<evidence type="ECO:0000256" key="2">
    <source>
        <dbReference type="ARBA" id="ARBA00023315"/>
    </source>
</evidence>
<reference evidence="4" key="1">
    <citation type="submission" date="2022-12" db="EMBL/GenBank/DDBJ databases">
        <title>Bacterial isolates from different developmental stages of Nematostella vectensis.</title>
        <authorList>
            <person name="Fraune S."/>
        </authorList>
    </citation>
    <scope>NUCLEOTIDE SEQUENCE</scope>
    <source>
        <strain evidence="4">G21632-S1</strain>
    </source>
</reference>
<dbReference type="InterPro" id="IPR000182">
    <property type="entry name" value="GNAT_dom"/>
</dbReference>
<dbReference type="InterPro" id="IPR050832">
    <property type="entry name" value="Bact_Acetyltransf"/>
</dbReference>
<dbReference type="SUPFAM" id="SSF55729">
    <property type="entry name" value="Acyl-CoA N-acyltransferases (Nat)"/>
    <property type="match status" value="1"/>
</dbReference>
<dbReference type="Gene3D" id="3.40.630.30">
    <property type="match status" value="1"/>
</dbReference>
<name>A0ABT4LUK5_9PROT</name>
<sequence length="155" mass="16716">MIEVRPFTPADADAFKSLNLAWIEPLFSVEPSDLAQLDDPQASIIDAGGCVLIADLDGTPVGTAALVRGHQPDTLELVKMSARGDLREMGIGKALMEASVAAARRMGAGRIWLESNRKLEAALGLYRSAGFRELSDDELKGTPYSRCDVQMVLEL</sequence>
<dbReference type="Proteomes" id="UP001083770">
    <property type="component" value="Unassembled WGS sequence"/>
</dbReference>
<dbReference type="InterPro" id="IPR016181">
    <property type="entry name" value="Acyl_CoA_acyltransferase"/>
</dbReference>